<keyword evidence="2" id="KW-1185">Reference proteome</keyword>
<reference evidence="1 2" key="1">
    <citation type="submission" date="2023-08" db="EMBL/GenBank/DDBJ databases">
        <title>Transcriptome Analysis of Halomonas alkalicola CICC 11012s to Identify the Genes Involved in Alkaline Tolerances.</title>
        <authorList>
            <person name="Zhai L."/>
        </authorList>
    </citation>
    <scope>NUCLEOTIDE SEQUENCE [LARGE SCALE GENOMIC DNA]</scope>
    <source>
        <strain evidence="1 2">CICC 11012s</strain>
    </source>
</reference>
<gene>
    <name evidence="1" type="ORF">B6N23_16650</name>
</gene>
<evidence type="ECO:0000313" key="2">
    <source>
        <dbReference type="Proteomes" id="UP001235344"/>
    </source>
</evidence>
<dbReference type="Proteomes" id="UP001235344">
    <property type="component" value="Chromosome"/>
</dbReference>
<proteinExistence type="predicted"/>
<name>A0ABY9H4C6_9GAMM</name>
<sequence length="52" mass="5776">MRGPLHAAKLHHGIGNAKLVEHAEQAIHGQDLKVLAQRLARGVRHLRTGQRQ</sequence>
<dbReference type="RefSeq" id="WP_305500862.1">
    <property type="nucleotide sequence ID" value="NZ_CP131913.1"/>
</dbReference>
<accession>A0ABY9H4C6</accession>
<evidence type="ECO:0000313" key="1">
    <source>
        <dbReference type="EMBL" id="WLI73321.1"/>
    </source>
</evidence>
<organism evidence="1 2">
    <name type="scientific">Halomonas alkalicola</name>
    <dbReference type="NCBI Taxonomy" id="1930622"/>
    <lineage>
        <taxon>Bacteria</taxon>
        <taxon>Pseudomonadati</taxon>
        <taxon>Pseudomonadota</taxon>
        <taxon>Gammaproteobacteria</taxon>
        <taxon>Oceanospirillales</taxon>
        <taxon>Halomonadaceae</taxon>
        <taxon>Halomonas</taxon>
    </lineage>
</organism>
<dbReference type="EMBL" id="CP131913">
    <property type="protein sequence ID" value="WLI73321.1"/>
    <property type="molecule type" value="Genomic_DNA"/>
</dbReference>
<protein>
    <submittedName>
        <fullName evidence="1">Uncharacterized protein</fullName>
    </submittedName>
</protein>